<reference evidence="2" key="2">
    <citation type="submission" date="2023-01" db="EMBL/GenBank/DDBJ databases">
        <authorList>
            <person name="Sun Q."/>
            <person name="Evtushenko L."/>
        </authorList>
    </citation>
    <scope>NUCLEOTIDE SEQUENCE</scope>
    <source>
        <strain evidence="2">VKM B-1499</strain>
    </source>
</reference>
<keyword evidence="3" id="KW-1185">Reference proteome</keyword>
<feature type="region of interest" description="Disordered" evidence="1">
    <location>
        <begin position="69"/>
        <end position="89"/>
    </location>
</feature>
<gene>
    <name evidence="2" type="ORF">GCM10017620_33590</name>
</gene>
<dbReference type="RefSeq" id="WP_271166521.1">
    <property type="nucleotide sequence ID" value="NZ_BSFD01000011.1"/>
</dbReference>
<feature type="compositionally biased region" description="Low complexity" evidence="1">
    <location>
        <begin position="71"/>
        <end position="89"/>
    </location>
</feature>
<comment type="caution">
    <text evidence="2">The sequence shown here is derived from an EMBL/GenBank/DDBJ whole genome shotgun (WGS) entry which is preliminary data.</text>
</comment>
<dbReference type="Proteomes" id="UP001143509">
    <property type="component" value="Unassembled WGS sequence"/>
</dbReference>
<sequence length="89" mass="9692">MTHLDDTIPPISWREMEAILATMATTETKRLMIRHLVEGTRKQAHFLTPGGVMTELFYIASAMLDAKFSPSTSDTGGSEASSSFSASQP</sequence>
<proteinExistence type="predicted"/>
<evidence type="ECO:0000313" key="2">
    <source>
        <dbReference type="EMBL" id="GLK50385.1"/>
    </source>
</evidence>
<dbReference type="EMBL" id="BSFD01000011">
    <property type="protein sequence ID" value="GLK50385.1"/>
    <property type="molecule type" value="Genomic_DNA"/>
</dbReference>
<name>A0ABQ5TEI3_9CAUL</name>
<reference evidence="2" key="1">
    <citation type="journal article" date="2014" name="Int. J. Syst. Evol. Microbiol.">
        <title>Complete genome of a new Firmicutes species belonging to the dominant human colonic microbiota ('Ruminococcus bicirculans') reveals two chromosomes and a selective capacity to utilize plant glucans.</title>
        <authorList>
            <consortium name="NISC Comparative Sequencing Program"/>
            <person name="Wegmann U."/>
            <person name="Louis P."/>
            <person name="Goesmann A."/>
            <person name="Henrissat B."/>
            <person name="Duncan S.H."/>
            <person name="Flint H.J."/>
        </authorList>
    </citation>
    <scope>NUCLEOTIDE SEQUENCE</scope>
    <source>
        <strain evidence="2">VKM B-1499</strain>
    </source>
</reference>
<evidence type="ECO:0000256" key="1">
    <source>
        <dbReference type="SAM" id="MobiDB-lite"/>
    </source>
</evidence>
<accession>A0ABQ5TEI3</accession>
<protein>
    <submittedName>
        <fullName evidence="2">Uncharacterized protein</fullName>
    </submittedName>
</protein>
<organism evidence="2 3">
    <name type="scientific">Brevundimonas intermedia</name>
    <dbReference type="NCBI Taxonomy" id="74315"/>
    <lineage>
        <taxon>Bacteria</taxon>
        <taxon>Pseudomonadati</taxon>
        <taxon>Pseudomonadota</taxon>
        <taxon>Alphaproteobacteria</taxon>
        <taxon>Caulobacterales</taxon>
        <taxon>Caulobacteraceae</taxon>
        <taxon>Brevundimonas</taxon>
    </lineage>
</organism>
<evidence type="ECO:0000313" key="3">
    <source>
        <dbReference type="Proteomes" id="UP001143509"/>
    </source>
</evidence>